<protein>
    <submittedName>
        <fullName evidence="1">Uncharacterized protein</fullName>
    </submittedName>
</protein>
<gene>
    <name evidence="1" type="ORF">RMSM_05309</name>
</gene>
<dbReference type="InterPro" id="IPR053734">
    <property type="entry name" value="Phage_Head-Tail_Connect_sf"/>
</dbReference>
<dbReference type="Proteomes" id="UP000011991">
    <property type="component" value="Unassembled WGS sequence"/>
</dbReference>
<dbReference type="RefSeq" id="WP_008702826.1">
    <property type="nucleotide sequence ID" value="NZ_ANOG01000748.1"/>
</dbReference>
<proteinExistence type="predicted"/>
<sequence length="115" mass="12790">MSYFANLFRGHIAAAHQSFFATSVQITEPGSSAESTSAVVHNTRIVTRSTATGTVTVATRRCRFTQLESVRDDSVVTIDSIPWMIEEMLATETPGTEVTLVRTLKNEVARDHYRR</sequence>
<evidence type="ECO:0000313" key="2">
    <source>
        <dbReference type="Proteomes" id="UP000011991"/>
    </source>
</evidence>
<dbReference type="AlphaFoldDB" id="M5REB1"/>
<comment type="caution">
    <text evidence="1">The sequence shown here is derived from an EMBL/GenBank/DDBJ whole genome shotgun (WGS) entry which is preliminary data.</text>
</comment>
<name>M5REB1_9BACT</name>
<reference evidence="1 2" key="1">
    <citation type="journal article" date="2013" name="Mar. Genomics">
        <title>Expression of sulfatases in Rhodopirellula baltica and the diversity of sulfatases in the genus Rhodopirellula.</title>
        <authorList>
            <person name="Wegner C.E."/>
            <person name="Richter-Heitmann T."/>
            <person name="Klindworth A."/>
            <person name="Klockow C."/>
            <person name="Richter M."/>
            <person name="Achstetter T."/>
            <person name="Glockner F.O."/>
            <person name="Harder J."/>
        </authorList>
    </citation>
    <scope>NUCLEOTIDE SEQUENCE [LARGE SCALE GENOMIC DNA]</scope>
    <source>
        <strain evidence="1 2">SM1</strain>
    </source>
</reference>
<keyword evidence="2" id="KW-1185">Reference proteome</keyword>
<accession>M5REB1</accession>
<dbReference type="PATRIC" id="fig|1265738.3.peg.5330"/>
<organism evidence="1 2">
    <name type="scientific">Rhodopirellula maiorica SM1</name>
    <dbReference type="NCBI Taxonomy" id="1265738"/>
    <lineage>
        <taxon>Bacteria</taxon>
        <taxon>Pseudomonadati</taxon>
        <taxon>Planctomycetota</taxon>
        <taxon>Planctomycetia</taxon>
        <taxon>Pirellulales</taxon>
        <taxon>Pirellulaceae</taxon>
        <taxon>Novipirellula</taxon>
    </lineage>
</organism>
<dbReference type="Gene3D" id="2.40.10.180">
    <property type="entry name" value="Phage tail proteins"/>
    <property type="match status" value="1"/>
</dbReference>
<evidence type="ECO:0000313" key="1">
    <source>
        <dbReference type="EMBL" id="EMI17783.1"/>
    </source>
</evidence>
<dbReference type="EMBL" id="ANOG01000748">
    <property type="protein sequence ID" value="EMI17783.1"/>
    <property type="molecule type" value="Genomic_DNA"/>
</dbReference>